<name>A0A437MBN8_9SPHN</name>
<keyword evidence="1" id="KW-0238">DNA-binding</keyword>
<dbReference type="OrthoDB" id="7226381at2"/>
<organism evidence="1 2">
    <name type="scientific">Sphingomonas crocodyli</name>
    <dbReference type="NCBI Taxonomy" id="1979270"/>
    <lineage>
        <taxon>Bacteria</taxon>
        <taxon>Pseudomonadati</taxon>
        <taxon>Pseudomonadota</taxon>
        <taxon>Alphaproteobacteria</taxon>
        <taxon>Sphingomonadales</taxon>
        <taxon>Sphingomonadaceae</taxon>
        <taxon>Sphingomonas</taxon>
    </lineage>
</organism>
<dbReference type="AlphaFoldDB" id="A0A437MBN8"/>
<dbReference type="Proteomes" id="UP000282971">
    <property type="component" value="Unassembled WGS sequence"/>
</dbReference>
<evidence type="ECO:0000313" key="2">
    <source>
        <dbReference type="Proteomes" id="UP000282971"/>
    </source>
</evidence>
<protein>
    <submittedName>
        <fullName evidence="1">DNA-binding protein</fullName>
    </submittedName>
</protein>
<reference evidence="1 2" key="1">
    <citation type="submission" date="2019-01" db="EMBL/GenBank/DDBJ databases">
        <authorList>
            <person name="Chen W.-M."/>
        </authorList>
    </citation>
    <scope>NUCLEOTIDE SEQUENCE [LARGE SCALE GENOMIC DNA]</scope>
    <source>
        <strain evidence="1 2">CCP-7</strain>
    </source>
</reference>
<comment type="caution">
    <text evidence="1">The sequence shown here is derived from an EMBL/GenBank/DDBJ whole genome shotgun (WGS) entry which is preliminary data.</text>
</comment>
<evidence type="ECO:0000313" key="1">
    <source>
        <dbReference type="EMBL" id="RVT95048.1"/>
    </source>
</evidence>
<proteinExistence type="predicted"/>
<dbReference type="GO" id="GO:0003677">
    <property type="term" value="F:DNA binding"/>
    <property type="evidence" value="ECO:0007669"/>
    <property type="project" value="UniProtKB-KW"/>
</dbReference>
<accession>A0A437MBN8</accession>
<dbReference type="EMBL" id="SACN01000001">
    <property type="protein sequence ID" value="RVT95048.1"/>
    <property type="molecule type" value="Genomic_DNA"/>
</dbReference>
<keyword evidence="2" id="KW-1185">Reference proteome</keyword>
<gene>
    <name evidence="1" type="ORF">EOD43_04350</name>
</gene>
<sequence>MSINDFRAYAKVGRTLVYKELAKGTLEAVKVGRRTLILTSSARTWVEKLDRYGVR</sequence>